<dbReference type="EMBL" id="FNCN01000008">
    <property type="protein sequence ID" value="SDG84078.1"/>
    <property type="molecule type" value="Genomic_DNA"/>
</dbReference>
<dbReference type="STRING" id="504805.SAMN05421505_108213"/>
<evidence type="ECO:0000313" key="1">
    <source>
        <dbReference type="EMBL" id="SDG84078.1"/>
    </source>
</evidence>
<accession>A0A1G7XIP2</accession>
<dbReference type="RefSeq" id="WP_093170284.1">
    <property type="nucleotide sequence ID" value="NZ_FNCN01000008.1"/>
</dbReference>
<sequence length="354" mass="39451">MVHQVKIGYSFWGFLGPGITDTPDGGRSHRRPFLDGIRGAGHDLVLLQPDRDRHEAGDGEAGAYYQFDDAFPDLDVLFLEWRWPIPGRNTTDCATPGHTCDLHRQNQLIDHYLHRLGVPTIIWDKDRRLSAEDELRHHRGVTVCEAALLPTPGATTLLFPLDDVLLAAADPVELATRTRPYPLCYVGNQYDRDEMFDAYFAPAAAHLPHQVAGKWQNTRRWPHVKFRGRVPFEQVTRIHDQSLATVLLLPDRYAAAAQMTQRLFEAVLAGCLPLAPATIARVADFVPEPLIVRTGQDVITAAHDLYALAGSTTHAELIAACLAKLEPFRLSHQLQVMNTLLAAVSQPAGGRRRH</sequence>
<dbReference type="OrthoDB" id="3435153at2"/>
<dbReference type="AlphaFoldDB" id="A0A1G7XIP2"/>
<dbReference type="Proteomes" id="UP000198923">
    <property type="component" value="Unassembled WGS sequence"/>
</dbReference>
<reference evidence="1 2" key="1">
    <citation type="submission" date="2016-10" db="EMBL/GenBank/DDBJ databases">
        <authorList>
            <person name="de Groot N.N."/>
        </authorList>
    </citation>
    <scope>NUCLEOTIDE SEQUENCE [LARGE SCALE GENOMIC DNA]</scope>
    <source>
        <strain evidence="1 2">CPCC 201354</strain>
    </source>
</reference>
<organism evidence="1 2">
    <name type="scientific">Sinosporangium album</name>
    <dbReference type="NCBI Taxonomy" id="504805"/>
    <lineage>
        <taxon>Bacteria</taxon>
        <taxon>Bacillati</taxon>
        <taxon>Actinomycetota</taxon>
        <taxon>Actinomycetes</taxon>
        <taxon>Streptosporangiales</taxon>
        <taxon>Streptosporangiaceae</taxon>
        <taxon>Sinosporangium</taxon>
    </lineage>
</organism>
<evidence type="ECO:0000313" key="2">
    <source>
        <dbReference type="Proteomes" id="UP000198923"/>
    </source>
</evidence>
<proteinExistence type="predicted"/>
<evidence type="ECO:0008006" key="3">
    <source>
        <dbReference type="Google" id="ProtNLM"/>
    </source>
</evidence>
<keyword evidence="2" id="KW-1185">Reference proteome</keyword>
<protein>
    <recommendedName>
        <fullName evidence="3">Spore maturation protein CgeB</fullName>
    </recommendedName>
</protein>
<gene>
    <name evidence="1" type="ORF">SAMN05421505_108213</name>
</gene>
<name>A0A1G7XIP2_9ACTN</name>